<organism evidence="1 2">
    <name type="scientific">Ficus carica</name>
    <name type="common">Common fig</name>
    <dbReference type="NCBI Taxonomy" id="3494"/>
    <lineage>
        <taxon>Eukaryota</taxon>
        <taxon>Viridiplantae</taxon>
        <taxon>Streptophyta</taxon>
        <taxon>Embryophyta</taxon>
        <taxon>Tracheophyta</taxon>
        <taxon>Spermatophyta</taxon>
        <taxon>Magnoliopsida</taxon>
        <taxon>eudicotyledons</taxon>
        <taxon>Gunneridae</taxon>
        <taxon>Pentapetalae</taxon>
        <taxon>rosids</taxon>
        <taxon>fabids</taxon>
        <taxon>Rosales</taxon>
        <taxon>Moraceae</taxon>
        <taxon>Ficeae</taxon>
        <taxon>Ficus</taxon>
    </lineage>
</organism>
<keyword evidence="2" id="KW-1185">Reference proteome</keyword>
<name>A0AA88AVS3_FICCA</name>
<dbReference type="Proteomes" id="UP001187192">
    <property type="component" value="Unassembled WGS sequence"/>
</dbReference>
<proteinExistence type="predicted"/>
<protein>
    <submittedName>
        <fullName evidence="1">Uncharacterized protein</fullName>
    </submittedName>
</protein>
<gene>
    <name evidence="1" type="ORF">TIFTF001_022393</name>
</gene>
<evidence type="ECO:0000313" key="2">
    <source>
        <dbReference type="Proteomes" id="UP001187192"/>
    </source>
</evidence>
<sequence>MHPVNEVPLHDNLMPPEVLHVPIANQGVPRNLEVPPTLVASTEAQANLPTVQEDLLCERFRRMMAPEFEGPTNPIEADN</sequence>
<dbReference type="AlphaFoldDB" id="A0AA88AVS3"/>
<reference evidence="1" key="1">
    <citation type="submission" date="2023-07" db="EMBL/GenBank/DDBJ databases">
        <title>draft genome sequence of fig (Ficus carica).</title>
        <authorList>
            <person name="Takahashi T."/>
            <person name="Nishimura K."/>
        </authorList>
    </citation>
    <scope>NUCLEOTIDE SEQUENCE</scope>
</reference>
<dbReference type="EMBL" id="BTGU01000045">
    <property type="protein sequence ID" value="GMN53251.1"/>
    <property type="molecule type" value="Genomic_DNA"/>
</dbReference>
<evidence type="ECO:0000313" key="1">
    <source>
        <dbReference type="EMBL" id="GMN53251.1"/>
    </source>
</evidence>
<accession>A0AA88AVS3</accession>
<comment type="caution">
    <text evidence="1">The sequence shown here is derived from an EMBL/GenBank/DDBJ whole genome shotgun (WGS) entry which is preliminary data.</text>
</comment>